<dbReference type="FunFam" id="3.40.50.300:FF:000597">
    <property type="entry name" value="ABC transporter ATP-binding protein"/>
    <property type="match status" value="1"/>
</dbReference>
<dbReference type="KEGG" id="aey:CDG81_11440"/>
<reference evidence="8 9" key="1">
    <citation type="journal article" date="2014" name="PLoS ONE">
        <title>Identification and Characterization of a New Erythromycin Biosynthetic Gene Cluster in Actinopolyspora erythraea YIM90600, a Novel Erythronolide-Producing Halophilic Actinomycete Isolated from Salt Field.</title>
        <authorList>
            <person name="Chen D."/>
            <person name="Feng J."/>
            <person name="Huang L."/>
            <person name="Zhang Q."/>
            <person name="Wu J."/>
            <person name="Zhu X."/>
            <person name="Duan Y."/>
            <person name="Xu Z."/>
        </authorList>
    </citation>
    <scope>NUCLEOTIDE SEQUENCE [LARGE SCALE GENOMIC DNA]</scope>
    <source>
        <strain evidence="8 9">YIM90600</strain>
    </source>
</reference>
<dbReference type="HOGENOM" id="CLU_000604_36_0_11"/>
<feature type="domain" description="ABC transporter" evidence="6">
    <location>
        <begin position="9"/>
        <end position="241"/>
    </location>
</feature>
<dbReference type="InterPro" id="IPR017871">
    <property type="entry name" value="ABC_transporter-like_CS"/>
</dbReference>
<evidence type="ECO:0000256" key="4">
    <source>
        <dbReference type="SAM" id="Coils"/>
    </source>
</evidence>
<evidence type="ECO:0000256" key="5">
    <source>
        <dbReference type="SAM" id="MobiDB-lite"/>
    </source>
</evidence>
<dbReference type="FunFam" id="3.40.50.300:FF:001320">
    <property type="entry name" value="Heme ABC transporter ATP-binding protein"/>
    <property type="match status" value="1"/>
</dbReference>
<evidence type="ECO:0000256" key="2">
    <source>
        <dbReference type="ARBA" id="ARBA00022741"/>
    </source>
</evidence>
<dbReference type="RefSeq" id="WP_043573263.1">
    <property type="nucleotide sequence ID" value="NZ_CP022752.1"/>
</dbReference>
<reference evidence="7 10" key="2">
    <citation type="submission" date="2017-08" db="EMBL/GenBank/DDBJ databases">
        <title>The complete genome sequence of moderately halophilic actinomycete Actinopolyspora erythraea YIM 90600, the producer of novel erythromycin, novel actinopolysporins A-C and tubercidin.</title>
        <authorList>
            <person name="Yin M."/>
            <person name="Tang S."/>
        </authorList>
    </citation>
    <scope>NUCLEOTIDE SEQUENCE [LARGE SCALE GENOMIC DNA]</scope>
    <source>
        <strain evidence="7 10">YIM 90600</strain>
    </source>
</reference>
<evidence type="ECO:0000313" key="10">
    <source>
        <dbReference type="Proteomes" id="UP000215043"/>
    </source>
</evidence>
<dbReference type="Gene3D" id="3.40.50.300">
    <property type="entry name" value="P-loop containing nucleotide triphosphate hydrolases"/>
    <property type="match status" value="2"/>
</dbReference>
<keyword evidence="2" id="KW-0547">Nucleotide-binding</keyword>
<gene>
    <name evidence="7" type="ORF">CDG81_11440</name>
    <name evidence="8" type="ORF">IL38_11510</name>
</gene>
<dbReference type="Proteomes" id="UP000029737">
    <property type="component" value="Unassembled WGS sequence"/>
</dbReference>
<dbReference type="InterPro" id="IPR050611">
    <property type="entry name" value="ABCF"/>
</dbReference>
<evidence type="ECO:0000313" key="8">
    <source>
        <dbReference type="EMBL" id="KGI81544.1"/>
    </source>
</evidence>
<feature type="region of interest" description="Disordered" evidence="5">
    <location>
        <begin position="266"/>
        <end position="285"/>
    </location>
</feature>
<dbReference type="Proteomes" id="UP000215043">
    <property type="component" value="Chromosome"/>
</dbReference>
<dbReference type="PANTHER" id="PTHR19211">
    <property type="entry name" value="ATP-BINDING TRANSPORT PROTEIN-RELATED"/>
    <property type="match status" value="1"/>
</dbReference>
<dbReference type="PANTHER" id="PTHR19211:SF6">
    <property type="entry name" value="BLL7188 PROTEIN"/>
    <property type="match status" value="1"/>
</dbReference>
<dbReference type="InterPro" id="IPR003593">
    <property type="entry name" value="AAA+_ATPase"/>
</dbReference>
<feature type="domain" description="ABC transporter" evidence="6">
    <location>
        <begin position="322"/>
        <end position="539"/>
    </location>
</feature>
<feature type="coiled-coil region" evidence="4">
    <location>
        <begin position="301"/>
        <end position="328"/>
    </location>
</feature>
<dbReference type="AlphaFoldDB" id="A0A099D6D5"/>
<dbReference type="PROSITE" id="PS50893">
    <property type="entry name" value="ABC_TRANSPORTER_2"/>
    <property type="match status" value="2"/>
</dbReference>
<evidence type="ECO:0000256" key="3">
    <source>
        <dbReference type="ARBA" id="ARBA00022840"/>
    </source>
</evidence>
<evidence type="ECO:0000313" key="7">
    <source>
        <dbReference type="EMBL" id="ASU78789.1"/>
    </source>
</evidence>
<name>A0A099D6D5_9ACTN</name>
<proteinExistence type="predicted"/>
<evidence type="ECO:0000259" key="6">
    <source>
        <dbReference type="PROSITE" id="PS50893"/>
    </source>
</evidence>
<keyword evidence="4" id="KW-0175">Coiled coil</keyword>
<dbReference type="SUPFAM" id="SSF52540">
    <property type="entry name" value="P-loop containing nucleoside triphosphate hydrolases"/>
    <property type="match status" value="2"/>
</dbReference>
<dbReference type="SMART" id="SM00382">
    <property type="entry name" value="AAA"/>
    <property type="match status" value="2"/>
</dbReference>
<dbReference type="PROSITE" id="PS00211">
    <property type="entry name" value="ABC_TRANSPORTER_1"/>
    <property type="match status" value="1"/>
</dbReference>
<sequence>MSTHDQAFVHCAGVSFHWPDGTVVLRDLDWTVPAGRTGVVGSNGTGKSTLLELIAGGVAPRSGSVRTFGELGYLPQRLTLEQVARVEDVLGVTARRTALRAIENGDAEDEHFAVLDEDWDVEERCAKTLAELGLGHLGLDRELDELSGGELVLLHLAALLLRRPDVLLLDEPTNNLDRRARHLLYEAIRSYDGALIVASHDRELLGLVDRIAELREATVHGYGGNLAHYEAVLAAEREAAERSVRTAESEVKRQRDDLAQAREKLVKRRARGERTASENRGPRVVVGQRKRDAQLSAGKHRILHEERLDRAQRQLAEARQRVRDDEDIRVDLPATAVPNGRRVLSVHHAELCNGVRIPELQLRGPERVALSGPNGAGKSTLLHTVAGLLSAEHGTVETAVPLRYLPQRHEVLDERLSLAENVARLAPEATNNEIRARLARFLFRQRRADQPVRTLSGGERVRAALAGLLLAEPAPQLLLLDEPTNNLDMASARRLAESLAHYEGALLVASHDVSFLRELNITRWLRLAGELTETAPERP</sequence>
<accession>A0A099D6D5</accession>
<keyword evidence="9" id="KW-1185">Reference proteome</keyword>
<dbReference type="OrthoDB" id="3169603at2"/>
<feature type="compositionally biased region" description="Basic and acidic residues" evidence="5">
    <location>
        <begin position="272"/>
        <end position="281"/>
    </location>
</feature>
<protein>
    <submittedName>
        <fullName evidence="7">ABC transporter</fullName>
    </submittedName>
</protein>
<dbReference type="InterPro" id="IPR003439">
    <property type="entry name" value="ABC_transporter-like_ATP-bd"/>
</dbReference>
<dbReference type="GO" id="GO:0005524">
    <property type="term" value="F:ATP binding"/>
    <property type="evidence" value="ECO:0007669"/>
    <property type="project" value="UniProtKB-KW"/>
</dbReference>
<dbReference type="Pfam" id="PF00005">
    <property type="entry name" value="ABC_tran"/>
    <property type="match status" value="2"/>
</dbReference>
<dbReference type="GO" id="GO:0016887">
    <property type="term" value="F:ATP hydrolysis activity"/>
    <property type="evidence" value="ECO:0007669"/>
    <property type="project" value="InterPro"/>
</dbReference>
<dbReference type="EMBL" id="CP022752">
    <property type="protein sequence ID" value="ASU78789.1"/>
    <property type="molecule type" value="Genomic_DNA"/>
</dbReference>
<dbReference type="InterPro" id="IPR027417">
    <property type="entry name" value="P-loop_NTPase"/>
</dbReference>
<keyword evidence="3" id="KW-0067">ATP-binding</keyword>
<organism evidence="7 10">
    <name type="scientific">Actinopolyspora erythraea</name>
    <dbReference type="NCBI Taxonomy" id="414996"/>
    <lineage>
        <taxon>Bacteria</taxon>
        <taxon>Bacillati</taxon>
        <taxon>Actinomycetota</taxon>
        <taxon>Actinomycetes</taxon>
        <taxon>Actinopolysporales</taxon>
        <taxon>Actinopolysporaceae</taxon>
        <taxon>Actinopolyspora</taxon>
    </lineage>
</organism>
<evidence type="ECO:0000256" key="1">
    <source>
        <dbReference type="ARBA" id="ARBA00022737"/>
    </source>
</evidence>
<dbReference type="eggNOG" id="COG0488">
    <property type="taxonomic scope" value="Bacteria"/>
</dbReference>
<keyword evidence="1" id="KW-0677">Repeat</keyword>
<evidence type="ECO:0000313" key="9">
    <source>
        <dbReference type="Proteomes" id="UP000029737"/>
    </source>
</evidence>
<dbReference type="EMBL" id="JPMV01000018">
    <property type="protein sequence ID" value="KGI81544.1"/>
    <property type="molecule type" value="Genomic_DNA"/>
</dbReference>